<evidence type="ECO:0000256" key="7">
    <source>
        <dbReference type="ARBA" id="ARBA00023186"/>
    </source>
</evidence>
<keyword evidence="10" id="KW-1185">Reference proteome</keyword>
<comment type="subcellular location">
    <subcellularLocation>
        <location evidence="1">Mitochondrion intermembrane space</location>
    </subcellularLocation>
</comment>
<keyword evidence="7" id="KW-0143">Chaperone</keyword>
<gene>
    <name evidence="9" type="ORF">PPACK8108_LOCUS14624</name>
</gene>
<proteinExistence type="inferred from homology"/>
<keyword evidence="5" id="KW-0496">Mitochondrion</keyword>
<organism evidence="9 10">
    <name type="scientific">Phakopsora pachyrhizi</name>
    <name type="common">Asian soybean rust disease fungus</name>
    <dbReference type="NCBI Taxonomy" id="170000"/>
    <lineage>
        <taxon>Eukaryota</taxon>
        <taxon>Fungi</taxon>
        <taxon>Dikarya</taxon>
        <taxon>Basidiomycota</taxon>
        <taxon>Pucciniomycotina</taxon>
        <taxon>Pucciniomycetes</taxon>
        <taxon>Pucciniales</taxon>
        <taxon>Phakopsoraceae</taxon>
        <taxon>Phakopsora</taxon>
    </lineage>
</organism>
<dbReference type="SUPFAM" id="SSF47072">
    <property type="entry name" value="Cysteine alpha-hairpin motif"/>
    <property type="match status" value="1"/>
</dbReference>
<dbReference type="GO" id="GO:0005758">
    <property type="term" value="C:mitochondrial intermembrane space"/>
    <property type="evidence" value="ECO:0007669"/>
    <property type="project" value="UniProtKB-SubCell"/>
</dbReference>
<dbReference type="GO" id="GO:0033617">
    <property type="term" value="P:mitochondrial respiratory chain complex IV assembly"/>
    <property type="evidence" value="ECO:0007669"/>
    <property type="project" value="TreeGrafter"/>
</dbReference>
<comment type="caution">
    <text evidence="9">The sequence shown here is derived from an EMBL/GenBank/DDBJ whole genome shotgun (WGS) entry which is preliminary data.</text>
</comment>
<dbReference type="AlphaFoldDB" id="A0AAV0B7J1"/>
<comment type="similarity">
    <text evidence="2">Belongs to the COX17 family.</text>
</comment>
<dbReference type="InterPro" id="IPR009069">
    <property type="entry name" value="Cys_alpha_HP_mot_SF"/>
</dbReference>
<evidence type="ECO:0000256" key="6">
    <source>
        <dbReference type="ARBA" id="ARBA00023157"/>
    </source>
</evidence>
<evidence type="ECO:0000313" key="10">
    <source>
        <dbReference type="Proteomes" id="UP001153365"/>
    </source>
</evidence>
<feature type="binding site" evidence="8">
    <location>
        <position position="5"/>
    </location>
    <ligand>
        <name>Cu cation</name>
        <dbReference type="ChEBI" id="CHEBI:23378"/>
    </ligand>
</feature>
<dbReference type="Gene3D" id="1.10.287.1130">
    <property type="entry name" value="CytochromE C oxidase copper chaperone"/>
    <property type="match status" value="1"/>
</dbReference>
<dbReference type="PANTHER" id="PTHR16719">
    <property type="entry name" value="CYTOCHROME C OXIDASE COPPER CHAPERONE"/>
    <property type="match status" value="1"/>
</dbReference>
<evidence type="ECO:0000256" key="2">
    <source>
        <dbReference type="ARBA" id="ARBA00009241"/>
    </source>
</evidence>
<keyword evidence="4 8" id="KW-0186">Copper</keyword>
<protein>
    <submittedName>
        <fullName evidence="9">Cytochrome c oxidase copper chaperone</fullName>
    </submittedName>
</protein>
<sequence length="52" mass="5791">MISCCACPDTKKVRDDCFLRFGLPEESSESTIKCADLVLAHKACMAQYGYQI</sequence>
<evidence type="ECO:0000256" key="5">
    <source>
        <dbReference type="ARBA" id="ARBA00023128"/>
    </source>
</evidence>
<evidence type="ECO:0000256" key="8">
    <source>
        <dbReference type="PIRSR" id="PIRSR607745-1"/>
    </source>
</evidence>
<dbReference type="InterPro" id="IPR007745">
    <property type="entry name" value="Cyt_c_oxidase_Cu-chaperone"/>
</dbReference>
<dbReference type="PANTHER" id="PTHR16719:SF0">
    <property type="entry name" value="CYTOCHROME C OXIDASE COPPER CHAPERONE"/>
    <property type="match status" value="1"/>
</dbReference>
<reference evidence="9" key="1">
    <citation type="submission" date="2022-06" db="EMBL/GenBank/DDBJ databases">
        <authorList>
            <consortium name="SYNGENTA / RWTH Aachen University"/>
        </authorList>
    </citation>
    <scope>NUCLEOTIDE SEQUENCE</scope>
</reference>
<accession>A0AAV0B7J1</accession>
<feature type="binding site" evidence="8">
    <location>
        <position position="4"/>
    </location>
    <ligand>
        <name>Cu cation</name>
        <dbReference type="ChEBI" id="CHEBI:23378"/>
    </ligand>
</feature>
<evidence type="ECO:0000313" key="9">
    <source>
        <dbReference type="EMBL" id="CAH7681948.1"/>
    </source>
</evidence>
<dbReference type="GO" id="GO:0016531">
    <property type="term" value="F:copper chaperone activity"/>
    <property type="evidence" value="ECO:0007669"/>
    <property type="project" value="InterPro"/>
</dbReference>
<keyword evidence="3 8" id="KW-0479">Metal-binding</keyword>
<dbReference type="EMBL" id="CALTRL010003770">
    <property type="protein sequence ID" value="CAH7681948.1"/>
    <property type="molecule type" value="Genomic_DNA"/>
</dbReference>
<name>A0AAV0B7J1_PHAPC</name>
<evidence type="ECO:0000256" key="1">
    <source>
        <dbReference type="ARBA" id="ARBA00004569"/>
    </source>
</evidence>
<evidence type="ECO:0000256" key="4">
    <source>
        <dbReference type="ARBA" id="ARBA00023008"/>
    </source>
</evidence>
<dbReference type="Proteomes" id="UP001153365">
    <property type="component" value="Unassembled WGS sequence"/>
</dbReference>
<evidence type="ECO:0000256" key="3">
    <source>
        <dbReference type="ARBA" id="ARBA00022723"/>
    </source>
</evidence>
<dbReference type="Pfam" id="PF05051">
    <property type="entry name" value="COX17"/>
    <property type="match status" value="1"/>
</dbReference>
<keyword evidence="6" id="KW-1015">Disulfide bond</keyword>
<dbReference type="GO" id="GO:0005507">
    <property type="term" value="F:copper ion binding"/>
    <property type="evidence" value="ECO:0007669"/>
    <property type="project" value="InterPro"/>
</dbReference>